<dbReference type="EMBL" id="AAHWFX010000005">
    <property type="protein sequence ID" value="ECB0234134.1"/>
    <property type="molecule type" value="Genomic_DNA"/>
</dbReference>
<dbReference type="EMBL" id="AAMFOV010000004">
    <property type="protein sequence ID" value="EDG8636698.1"/>
    <property type="molecule type" value="Genomic_DNA"/>
</dbReference>
<proteinExistence type="predicted"/>
<name>A0A3V2JM78_SALNE</name>
<protein>
    <submittedName>
        <fullName evidence="6">Uncharacterized protein</fullName>
    </submittedName>
</protein>
<evidence type="ECO:0000313" key="5">
    <source>
        <dbReference type="EMBL" id="ECU8648221.1"/>
    </source>
</evidence>
<evidence type="ECO:0000313" key="1">
    <source>
        <dbReference type="EMBL" id="EBQ9489553.1"/>
    </source>
</evidence>
<organism evidence="6">
    <name type="scientific">Salmonella newport</name>
    <dbReference type="NCBI Taxonomy" id="108619"/>
    <lineage>
        <taxon>Bacteria</taxon>
        <taxon>Pseudomonadati</taxon>
        <taxon>Pseudomonadota</taxon>
        <taxon>Gammaproteobacteria</taxon>
        <taxon>Enterobacterales</taxon>
        <taxon>Enterobacteriaceae</taxon>
        <taxon>Salmonella</taxon>
    </lineage>
</organism>
<accession>A0A3V2JM78</accession>
<evidence type="ECO:0000313" key="2">
    <source>
        <dbReference type="EMBL" id="EBR9463951.1"/>
    </source>
</evidence>
<gene>
    <name evidence="6" type="ORF">B9650_07830</name>
    <name evidence="5" type="ORF">B9R89_21605</name>
    <name evidence="2" type="ORF">D5P93_23835</name>
    <name evidence="1" type="ORF">DML90_22680</name>
    <name evidence="3" type="ORF">DRT54_05120</name>
    <name evidence="4" type="ORF">EUS03_07640</name>
</gene>
<comment type="caution">
    <text evidence="6">The sequence shown here is derived from an EMBL/GenBank/DDBJ whole genome shotgun (WGS) entry which is preliminary data.</text>
</comment>
<dbReference type="EMBL" id="AAGQQV010000058">
    <property type="protein sequence ID" value="EBQ9489553.1"/>
    <property type="molecule type" value="Genomic_DNA"/>
</dbReference>
<dbReference type="EMBL" id="AAKRHF010000026">
    <property type="protein sequence ID" value="ECU8648221.1"/>
    <property type="molecule type" value="Genomic_DNA"/>
</dbReference>
<evidence type="ECO:0000313" key="4">
    <source>
        <dbReference type="EMBL" id="ECB0234134.1"/>
    </source>
</evidence>
<reference evidence="6" key="2">
    <citation type="submission" date="2018-07" db="EMBL/GenBank/DDBJ databases">
        <authorList>
            <consortium name="PulseNet: The National Subtyping Network for Foodborne Disease Surveillance"/>
            <person name="Tarr C.L."/>
            <person name="Trees E."/>
            <person name="Katz L.S."/>
            <person name="Carleton-Romer H.A."/>
            <person name="Stroika S."/>
            <person name="Kucerova Z."/>
            <person name="Roache K.F."/>
            <person name="Sabol A.L."/>
            <person name="Besser J."/>
            <person name="Gerner-Smidt P."/>
        </authorList>
    </citation>
    <scope>NUCLEOTIDE SEQUENCE</scope>
    <source>
        <strain evidence="5">PNUSAS011093</strain>
        <strain evidence="6">PNUSAS012393</strain>
    </source>
</reference>
<dbReference type="RefSeq" id="WP_000381863.1">
    <property type="nucleotide sequence ID" value="NZ_CP016010.1"/>
</dbReference>
<reference evidence="1" key="1">
    <citation type="submission" date="2018-06" db="EMBL/GenBank/DDBJ databases">
        <authorList>
            <person name="Ashton P.M."/>
            <person name="Dallman T."/>
            <person name="Nair S."/>
            <person name="De Pinna E."/>
            <person name="Peters T."/>
            <person name="Grant K."/>
        </authorList>
    </citation>
    <scope>NUCLEOTIDE SEQUENCE</scope>
    <source>
        <strain evidence="3">136562</strain>
        <strain evidence="1">167020</strain>
        <strain evidence="2">579069</strain>
        <strain evidence="4">623177</strain>
    </source>
</reference>
<dbReference type="EMBL" id="AAGTXR010000045">
    <property type="protein sequence ID" value="EBR9463951.1"/>
    <property type="molecule type" value="Genomic_DNA"/>
</dbReference>
<evidence type="ECO:0000313" key="6">
    <source>
        <dbReference type="EMBL" id="EDG8636698.1"/>
    </source>
</evidence>
<dbReference type="EMBL" id="AAHKWI010000005">
    <property type="protein sequence ID" value="EBX3153461.1"/>
    <property type="molecule type" value="Genomic_DNA"/>
</dbReference>
<sequence>MDTVFFLEKTILINDDSDTSGVFRYEIYKTEFEGLVLAIAYSEKTVMAEGSEVTFWAKAGETTLTNRRDIYGAIEACKAHYRQNYKK</sequence>
<evidence type="ECO:0000313" key="3">
    <source>
        <dbReference type="EMBL" id="EBX3153461.1"/>
    </source>
</evidence>
<dbReference type="AlphaFoldDB" id="A0A3V2JM78"/>